<keyword evidence="8" id="KW-1133">Transmembrane helix</keyword>
<dbReference type="Pfam" id="PF03544">
    <property type="entry name" value="TonB_C"/>
    <property type="match status" value="1"/>
</dbReference>
<evidence type="ECO:0000256" key="10">
    <source>
        <dbReference type="RuleBase" id="RU362123"/>
    </source>
</evidence>
<evidence type="ECO:0000313" key="13">
    <source>
        <dbReference type="Proteomes" id="UP000308054"/>
    </source>
</evidence>
<dbReference type="PANTHER" id="PTHR33446:SF14">
    <property type="entry name" value="PROTEIN TONB"/>
    <property type="match status" value="1"/>
</dbReference>
<dbReference type="PANTHER" id="PTHR33446">
    <property type="entry name" value="PROTEIN TONB-RELATED"/>
    <property type="match status" value="1"/>
</dbReference>
<dbReference type="PRINTS" id="PR01374">
    <property type="entry name" value="TONBPROTEIN"/>
</dbReference>
<dbReference type="EMBL" id="SRXW01000003">
    <property type="protein sequence ID" value="TGY88581.1"/>
    <property type="molecule type" value="Genomic_DNA"/>
</dbReference>
<dbReference type="SUPFAM" id="SSF74653">
    <property type="entry name" value="TolA/TonB C-terminal domain"/>
    <property type="match status" value="1"/>
</dbReference>
<dbReference type="GO" id="GO:0055085">
    <property type="term" value="P:transmembrane transport"/>
    <property type="evidence" value="ECO:0007669"/>
    <property type="project" value="InterPro"/>
</dbReference>
<keyword evidence="4 10" id="KW-1003">Cell membrane</keyword>
<dbReference type="Proteomes" id="UP000308054">
    <property type="component" value="Unassembled WGS sequence"/>
</dbReference>
<dbReference type="InterPro" id="IPR051045">
    <property type="entry name" value="TonB-dependent_transducer"/>
</dbReference>
<comment type="similarity">
    <text evidence="2 10">Belongs to the TonB family.</text>
</comment>
<protein>
    <recommendedName>
        <fullName evidence="10">Protein TonB</fullName>
    </recommendedName>
</protein>
<dbReference type="GO" id="GO:0015031">
    <property type="term" value="P:protein transport"/>
    <property type="evidence" value="ECO:0007669"/>
    <property type="project" value="UniProtKB-UniRule"/>
</dbReference>
<keyword evidence="13" id="KW-1185">Reference proteome</keyword>
<evidence type="ECO:0000256" key="1">
    <source>
        <dbReference type="ARBA" id="ARBA00004383"/>
    </source>
</evidence>
<comment type="caution">
    <text evidence="12">The sequence shown here is derived from an EMBL/GenBank/DDBJ whole genome shotgun (WGS) entry which is preliminary data.</text>
</comment>
<accession>A0A4S2H077</accession>
<dbReference type="InterPro" id="IPR003538">
    <property type="entry name" value="TonB"/>
</dbReference>
<evidence type="ECO:0000313" key="12">
    <source>
        <dbReference type="EMBL" id="TGY88581.1"/>
    </source>
</evidence>
<dbReference type="PROSITE" id="PS52015">
    <property type="entry name" value="TONB_CTD"/>
    <property type="match status" value="1"/>
</dbReference>
<keyword evidence="10" id="KW-0735">Signal-anchor</keyword>
<reference evidence="12 13" key="1">
    <citation type="journal article" date="2017" name="Int. J. Syst. Evol. Microbiol.">
        <title>Marinicauda algicola sp. nov., isolated from a marine red alga Rhodosorus marinus.</title>
        <authorList>
            <person name="Jeong S.E."/>
            <person name="Jeon S.H."/>
            <person name="Chun B.H."/>
            <person name="Kim D.W."/>
            <person name="Jeon C.O."/>
        </authorList>
    </citation>
    <scope>NUCLEOTIDE SEQUENCE [LARGE SCALE GENOMIC DNA]</scope>
    <source>
        <strain evidence="12 13">JCM 31718</strain>
    </source>
</reference>
<dbReference type="InterPro" id="IPR037682">
    <property type="entry name" value="TonB_C"/>
</dbReference>
<dbReference type="InterPro" id="IPR011990">
    <property type="entry name" value="TPR-like_helical_dom_sf"/>
</dbReference>
<evidence type="ECO:0000256" key="5">
    <source>
        <dbReference type="ARBA" id="ARBA00022519"/>
    </source>
</evidence>
<keyword evidence="3 10" id="KW-0813">Transport</keyword>
<evidence type="ECO:0000256" key="3">
    <source>
        <dbReference type="ARBA" id="ARBA00022448"/>
    </source>
</evidence>
<name>A0A4S2H077_9PROT</name>
<evidence type="ECO:0000259" key="11">
    <source>
        <dbReference type="PROSITE" id="PS52015"/>
    </source>
</evidence>
<dbReference type="SUPFAM" id="SSF48452">
    <property type="entry name" value="TPR-like"/>
    <property type="match status" value="1"/>
</dbReference>
<sequence length="429" mass="47222">MCHGWGYRGFRATAQRLFRFGAQRLTLPAFWLLIRMSGEEDVMFRSWLAAVALVVAAGSASAQSDLPEDVRRSYVAYNAAMQAEDYERALPAAHAAWRAAEAADYDPVVTATLADNYAQLADALGRYEEAGSAYRAVVRLQQEIGESPGVIGQTWRLAATAALSAGDTRGAIRLADTAGDLLQNATEIDPGLRANELFLSRAIQAHALWRDGSMRGAALRAQQAFDALADHDLTSEGHFALLSFYLGALAAARREDTDAAYWLSVAHTWMVREGSHPEMRTGLGYWADYARGRLDSDDRLALFRRLAGEGMVEEVESESEGYQECAERGDAELADDPANRDAVALERRPPRYPERAAMAGAEGVVVIRYAIDETGRTQDIEVLFSIPFADFAEPSVEAVERWRFDPARVGGEPVRQECRMTTIEYILEG</sequence>
<dbReference type="AlphaFoldDB" id="A0A4S2H077"/>
<organism evidence="12 13">
    <name type="scientific">Marinicauda algicola</name>
    <dbReference type="NCBI Taxonomy" id="2029849"/>
    <lineage>
        <taxon>Bacteria</taxon>
        <taxon>Pseudomonadati</taxon>
        <taxon>Pseudomonadota</taxon>
        <taxon>Alphaproteobacteria</taxon>
        <taxon>Maricaulales</taxon>
        <taxon>Maricaulaceae</taxon>
        <taxon>Marinicauda</taxon>
    </lineage>
</organism>
<evidence type="ECO:0000256" key="9">
    <source>
        <dbReference type="ARBA" id="ARBA00023136"/>
    </source>
</evidence>
<dbReference type="GO" id="GO:0015891">
    <property type="term" value="P:siderophore transport"/>
    <property type="evidence" value="ECO:0007669"/>
    <property type="project" value="InterPro"/>
</dbReference>
<gene>
    <name evidence="12" type="ORF">E5163_12275</name>
</gene>
<dbReference type="InterPro" id="IPR006260">
    <property type="entry name" value="TonB/TolA_C"/>
</dbReference>
<dbReference type="GO" id="GO:0031992">
    <property type="term" value="F:energy transducer activity"/>
    <property type="evidence" value="ECO:0007669"/>
    <property type="project" value="InterPro"/>
</dbReference>
<dbReference type="GO" id="GO:0030288">
    <property type="term" value="C:outer membrane-bounded periplasmic space"/>
    <property type="evidence" value="ECO:0007669"/>
    <property type="project" value="InterPro"/>
</dbReference>
<evidence type="ECO:0000256" key="4">
    <source>
        <dbReference type="ARBA" id="ARBA00022475"/>
    </source>
</evidence>
<comment type="function">
    <text evidence="10">Interacts with outer membrane receptor proteins that carry out high-affinity binding and energy dependent uptake into the periplasmic space of specific substrates. It could act to transduce energy from the cytoplasmic membrane to specific energy-requiring processes in the outer membrane, resulting in the release into the periplasm of ligands bound by these outer membrane proteins.</text>
</comment>
<feature type="domain" description="TonB C-terminal" evidence="11">
    <location>
        <begin position="337"/>
        <end position="429"/>
    </location>
</feature>
<dbReference type="GO" id="GO:0005886">
    <property type="term" value="C:plasma membrane"/>
    <property type="evidence" value="ECO:0007669"/>
    <property type="project" value="UniProtKB-SubCell"/>
</dbReference>
<keyword evidence="6" id="KW-0812">Transmembrane</keyword>
<dbReference type="Gene3D" id="1.25.40.10">
    <property type="entry name" value="Tetratricopeptide repeat domain"/>
    <property type="match status" value="1"/>
</dbReference>
<dbReference type="NCBIfam" id="TIGR01352">
    <property type="entry name" value="tonB_Cterm"/>
    <property type="match status" value="1"/>
</dbReference>
<keyword evidence="7 10" id="KW-0653">Protein transport</keyword>
<keyword evidence="5 10" id="KW-0997">Cell inner membrane</keyword>
<comment type="subcellular location">
    <subcellularLocation>
        <location evidence="1 10">Cell inner membrane</location>
        <topology evidence="1 10">Single-pass membrane protein</topology>
        <orientation evidence="1 10">Periplasmic side</orientation>
    </subcellularLocation>
</comment>
<proteinExistence type="inferred from homology"/>
<keyword evidence="9" id="KW-0472">Membrane</keyword>
<evidence type="ECO:0000256" key="2">
    <source>
        <dbReference type="ARBA" id="ARBA00006555"/>
    </source>
</evidence>
<evidence type="ECO:0000256" key="6">
    <source>
        <dbReference type="ARBA" id="ARBA00022692"/>
    </source>
</evidence>
<dbReference type="Gene3D" id="3.30.1150.10">
    <property type="match status" value="1"/>
</dbReference>
<evidence type="ECO:0000256" key="8">
    <source>
        <dbReference type="ARBA" id="ARBA00022989"/>
    </source>
</evidence>
<evidence type="ECO:0000256" key="7">
    <source>
        <dbReference type="ARBA" id="ARBA00022927"/>
    </source>
</evidence>